<evidence type="ECO:0000256" key="5">
    <source>
        <dbReference type="ARBA" id="ARBA00022833"/>
    </source>
</evidence>
<dbReference type="InterPro" id="IPR018957">
    <property type="entry name" value="Znf_C3HC4_RING-type"/>
</dbReference>
<feature type="region of interest" description="Disordered" evidence="7">
    <location>
        <begin position="126"/>
        <end position="145"/>
    </location>
</feature>
<dbReference type="GO" id="GO:0005737">
    <property type="term" value="C:cytoplasm"/>
    <property type="evidence" value="ECO:0007669"/>
    <property type="project" value="UniProtKB-SubCell"/>
</dbReference>
<evidence type="ECO:0000256" key="4">
    <source>
        <dbReference type="ARBA" id="ARBA00022771"/>
    </source>
</evidence>
<dbReference type="Pfam" id="PF00097">
    <property type="entry name" value="zf-C3HC4"/>
    <property type="match status" value="1"/>
</dbReference>
<keyword evidence="5" id="KW-0862">Zinc</keyword>
<dbReference type="Proteomes" id="UP001153069">
    <property type="component" value="Unassembled WGS sequence"/>
</dbReference>
<keyword evidence="4 6" id="KW-0863">Zinc-finger</keyword>
<feature type="compositionally biased region" description="Low complexity" evidence="7">
    <location>
        <begin position="1"/>
        <end position="12"/>
    </location>
</feature>
<dbReference type="AlphaFoldDB" id="A0A9N8HD44"/>
<feature type="domain" description="RING-type" evidence="8">
    <location>
        <begin position="147"/>
        <end position="192"/>
    </location>
</feature>
<comment type="caution">
    <text evidence="9">The sequence shown here is derived from an EMBL/GenBank/DDBJ whole genome shotgun (WGS) entry which is preliminary data.</text>
</comment>
<protein>
    <submittedName>
        <fullName evidence="9">RING finger protein 10</fullName>
    </submittedName>
</protein>
<dbReference type="InterPro" id="IPR013083">
    <property type="entry name" value="Znf_RING/FYVE/PHD"/>
</dbReference>
<dbReference type="PANTHER" id="PTHR12983:SF9">
    <property type="entry name" value="E3 UBIQUITIN-PROTEIN LIGASE RNF10"/>
    <property type="match status" value="1"/>
</dbReference>
<evidence type="ECO:0000256" key="3">
    <source>
        <dbReference type="ARBA" id="ARBA00022723"/>
    </source>
</evidence>
<dbReference type="PROSITE" id="PS50089">
    <property type="entry name" value="ZF_RING_2"/>
    <property type="match status" value="1"/>
</dbReference>
<dbReference type="GO" id="GO:0000976">
    <property type="term" value="F:transcription cis-regulatory region binding"/>
    <property type="evidence" value="ECO:0007669"/>
    <property type="project" value="TreeGrafter"/>
</dbReference>
<feature type="compositionally biased region" description="Low complexity" evidence="7">
    <location>
        <begin position="126"/>
        <end position="144"/>
    </location>
</feature>
<evidence type="ECO:0000313" key="10">
    <source>
        <dbReference type="Proteomes" id="UP001153069"/>
    </source>
</evidence>
<dbReference type="PANTHER" id="PTHR12983">
    <property type="entry name" value="RING FINGER 10 FAMILY MEMBER"/>
    <property type="match status" value="1"/>
</dbReference>
<feature type="region of interest" description="Disordered" evidence="7">
    <location>
        <begin position="1"/>
        <end position="75"/>
    </location>
</feature>
<dbReference type="SUPFAM" id="SSF57850">
    <property type="entry name" value="RING/U-box"/>
    <property type="match status" value="1"/>
</dbReference>
<evidence type="ECO:0000256" key="1">
    <source>
        <dbReference type="ARBA" id="ARBA00004496"/>
    </source>
</evidence>
<dbReference type="GO" id="GO:0008270">
    <property type="term" value="F:zinc ion binding"/>
    <property type="evidence" value="ECO:0007669"/>
    <property type="project" value="UniProtKB-KW"/>
</dbReference>
<dbReference type="EMBL" id="CAICTM010000407">
    <property type="protein sequence ID" value="CAB9509876.1"/>
    <property type="molecule type" value="Genomic_DNA"/>
</dbReference>
<feature type="region of interest" description="Disordered" evidence="7">
    <location>
        <begin position="683"/>
        <end position="770"/>
    </location>
</feature>
<gene>
    <name evidence="9" type="ORF">SEMRO_408_G137040.1</name>
</gene>
<evidence type="ECO:0000259" key="8">
    <source>
        <dbReference type="PROSITE" id="PS50089"/>
    </source>
</evidence>
<evidence type="ECO:0000256" key="6">
    <source>
        <dbReference type="PROSITE-ProRule" id="PRU00175"/>
    </source>
</evidence>
<evidence type="ECO:0000256" key="2">
    <source>
        <dbReference type="ARBA" id="ARBA00022490"/>
    </source>
</evidence>
<reference evidence="9" key="1">
    <citation type="submission" date="2020-06" db="EMBL/GenBank/DDBJ databases">
        <authorList>
            <consortium name="Plant Systems Biology data submission"/>
        </authorList>
    </citation>
    <scope>NUCLEOTIDE SEQUENCE</scope>
    <source>
        <strain evidence="9">D6</strain>
    </source>
</reference>
<dbReference type="InterPro" id="IPR017907">
    <property type="entry name" value="Znf_RING_CS"/>
</dbReference>
<keyword evidence="3" id="KW-0479">Metal-binding</keyword>
<feature type="compositionally biased region" description="Polar residues" evidence="7">
    <location>
        <begin position="30"/>
        <end position="41"/>
    </location>
</feature>
<dbReference type="Gene3D" id="3.30.40.10">
    <property type="entry name" value="Zinc/RING finger domain, C3HC4 (zinc finger)"/>
    <property type="match status" value="1"/>
</dbReference>
<evidence type="ECO:0000313" key="9">
    <source>
        <dbReference type="EMBL" id="CAB9509876.1"/>
    </source>
</evidence>
<sequence>MGRQQNSNSHSHQGQRDRSSSGGADLLNFHFSSGPPSQTQSNNNGRRRNQQNNHHHHNNNHQRRNSQQDRSAVRRKPNSHMFNLHSSADHAFVITRKGLKQQQYSFSGSDEAVSWESVKMVKVLVPSQQSSSPAATSNNSSSSTMSCPICLDGLVCARITKCGHVFCISCLLRHVQVHAQSNPYTHVKCPCCAVPLLVPDLRPVILVSSWTPKLHQRLKLVKLHRTKDCPSPYLPLPQQPKRSTTHAAPAVTDADAPFCRFNYIDPKAYQQHLQANKVELEESLKQLTDTKNVHPQLQYQNQVEAIFVTSALDTVQKELQKAVEEQDQEDEMSATFSGGGSGVYQTQPPHLVASNYEFVTAPLPHQQQQPAEGDDDATRRRSESIGSESTAPRRYRGDSIGSYASVDTSCHSQTTAEDAVPLSPTGALQQPAKQTGKRNNKPRKKQEFPKASMFLDDEGSTHFYQSEDGQLCFLSRFNMSCLLADFSPKVPNDGVVVDDVASMNFWQRRRLLPLPDTIEGEILEIENIHLTPEVRKRMPFLAHLPLYADIQFVELELHSLLSNDTKRKFKADFEKRRKRRQSKVKAEKREDKVARLKEEERINELKARMQQIDPNDEFFMVSPPPEEPVQLTGDAFGPAIATGAAARPAAAANVNAAFSFSNVIQSGGAALINAECNFPALGAPSPSPKRTQAQPAPTWGSPSRSNQPAPTSWGPPPQVSSPQKAKTLHEGVATGLPVSKQAPPVPGGKKKKKGKKIVLFSSGGQRGTPY</sequence>
<evidence type="ECO:0000256" key="7">
    <source>
        <dbReference type="SAM" id="MobiDB-lite"/>
    </source>
</evidence>
<dbReference type="PROSITE" id="PS00518">
    <property type="entry name" value="ZF_RING_1"/>
    <property type="match status" value="1"/>
</dbReference>
<comment type="subcellular location">
    <subcellularLocation>
        <location evidence="1">Cytoplasm</location>
    </subcellularLocation>
</comment>
<feature type="region of interest" description="Disordered" evidence="7">
    <location>
        <begin position="320"/>
        <end position="348"/>
    </location>
</feature>
<dbReference type="SMART" id="SM00184">
    <property type="entry name" value="RING"/>
    <property type="match status" value="1"/>
</dbReference>
<name>A0A9N8HD44_9STRA</name>
<keyword evidence="2" id="KW-0963">Cytoplasm</keyword>
<organism evidence="9 10">
    <name type="scientific">Seminavis robusta</name>
    <dbReference type="NCBI Taxonomy" id="568900"/>
    <lineage>
        <taxon>Eukaryota</taxon>
        <taxon>Sar</taxon>
        <taxon>Stramenopiles</taxon>
        <taxon>Ochrophyta</taxon>
        <taxon>Bacillariophyta</taxon>
        <taxon>Bacillariophyceae</taxon>
        <taxon>Bacillariophycidae</taxon>
        <taxon>Naviculales</taxon>
        <taxon>Naviculaceae</taxon>
        <taxon>Seminavis</taxon>
    </lineage>
</organism>
<keyword evidence="10" id="KW-1185">Reference proteome</keyword>
<feature type="compositionally biased region" description="Polar residues" evidence="7">
    <location>
        <begin position="688"/>
        <end position="710"/>
    </location>
</feature>
<feature type="region of interest" description="Disordered" evidence="7">
    <location>
        <begin position="364"/>
        <end position="450"/>
    </location>
</feature>
<feature type="compositionally biased region" description="Basic residues" evidence="7">
    <location>
        <begin position="45"/>
        <end position="64"/>
    </location>
</feature>
<feature type="compositionally biased region" description="Polar residues" evidence="7">
    <location>
        <begin position="405"/>
        <end position="416"/>
    </location>
</feature>
<dbReference type="GO" id="GO:0045944">
    <property type="term" value="P:positive regulation of transcription by RNA polymerase II"/>
    <property type="evidence" value="ECO:0007669"/>
    <property type="project" value="TreeGrafter"/>
</dbReference>
<dbReference type="OrthoDB" id="45152at2759"/>
<dbReference type="InterPro" id="IPR039739">
    <property type="entry name" value="MAG2/RNF10"/>
</dbReference>
<dbReference type="InterPro" id="IPR001841">
    <property type="entry name" value="Znf_RING"/>
</dbReference>
<feature type="compositionally biased region" description="Basic residues" evidence="7">
    <location>
        <begin position="435"/>
        <end position="444"/>
    </location>
</feature>
<accession>A0A9N8HD44</accession>
<proteinExistence type="predicted"/>